<gene>
    <name evidence="4" type="ORF">NITINOP_0756</name>
</gene>
<dbReference type="PANTHER" id="PTHR45629">
    <property type="entry name" value="SNF2/RAD54 FAMILY MEMBER"/>
    <property type="match status" value="1"/>
</dbReference>
<dbReference type="SUPFAM" id="SSF52980">
    <property type="entry name" value="Restriction endonuclease-like"/>
    <property type="match status" value="1"/>
</dbReference>
<dbReference type="EMBL" id="LN885086">
    <property type="protein sequence ID" value="CUQ65731.1"/>
    <property type="molecule type" value="Genomic_DNA"/>
</dbReference>
<dbReference type="Gene3D" id="3.40.1350.10">
    <property type="match status" value="1"/>
</dbReference>
<dbReference type="InterPro" id="IPR014001">
    <property type="entry name" value="Helicase_ATP-bd"/>
</dbReference>
<dbReference type="InterPro" id="IPR000330">
    <property type="entry name" value="SNF2_N"/>
</dbReference>
<dbReference type="AlphaFoldDB" id="A0A0S4KMR7"/>
<dbReference type="SUPFAM" id="SSF52540">
    <property type="entry name" value="P-loop containing nucleoside triphosphate hydrolases"/>
    <property type="match status" value="2"/>
</dbReference>
<feature type="domain" description="Helicase ATP-binding" evidence="2">
    <location>
        <begin position="476"/>
        <end position="667"/>
    </location>
</feature>
<dbReference type="InterPro" id="IPR007560">
    <property type="entry name" value="Restrct_endonuc_IV_Mrr"/>
</dbReference>
<reference evidence="5" key="1">
    <citation type="submission" date="2015-09" db="EMBL/GenBank/DDBJ databases">
        <authorList>
            <person name="Daims H."/>
        </authorList>
    </citation>
    <scope>NUCLEOTIDE SEQUENCE [LARGE SCALE GENOMIC DNA]</scope>
</reference>
<dbReference type="InterPro" id="IPR038718">
    <property type="entry name" value="SNF2-like_sf"/>
</dbReference>
<evidence type="ECO:0000259" key="3">
    <source>
        <dbReference type="PROSITE" id="PS51194"/>
    </source>
</evidence>
<dbReference type="STRING" id="1715989.NITINOP_0756"/>
<dbReference type="GO" id="GO:0009307">
    <property type="term" value="P:DNA restriction-modification system"/>
    <property type="evidence" value="ECO:0007669"/>
    <property type="project" value="InterPro"/>
</dbReference>
<evidence type="ECO:0000313" key="5">
    <source>
        <dbReference type="Proteomes" id="UP000066284"/>
    </source>
</evidence>
<dbReference type="Gene3D" id="3.40.50.300">
    <property type="entry name" value="P-loop containing nucleotide triphosphate hydrolases"/>
    <property type="match status" value="1"/>
</dbReference>
<evidence type="ECO:0000259" key="2">
    <source>
        <dbReference type="PROSITE" id="PS51192"/>
    </source>
</evidence>
<dbReference type="InterPro" id="IPR011335">
    <property type="entry name" value="Restrct_endonuc-II-like"/>
</dbReference>
<dbReference type="Proteomes" id="UP000066284">
    <property type="component" value="Chromosome 1"/>
</dbReference>
<dbReference type="GO" id="GO:0004519">
    <property type="term" value="F:endonuclease activity"/>
    <property type="evidence" value="ECO:0007669"/>
    <property type="project" value="InterPro"/>
</dbReference>
<dbReference type="CDD" id="cd18793">
    <property type="entry name" value="SF2_C_SNF"/>
    <property type="match status" value="1"/>
</dbReference>
<dbReference type="InterPro" id="IPR050496">
    <property type="entry name" value="SNF2_RAD54_helicase_repair"/>
</dbReference>
<dbReference type="OrthoDB" id="9760715at2"/>
<accession>A0A0S4KMR7</accession>
<dbReference type="InterPro" id="IPR049730">
    <property type="entry name" value="SNF2/RAD54-like_C"/>
</dbReference>
<dbReference type="SMART" id="SM00487">
    <property type="entry name" value="DEXDc"/>
    <property type="match status" value="1"/>
</dbReference>
<dbReference type="InterPro" id="IPR011856">
    <property type="entry name" value="tRNA_endonuc-like_dom_sf"/>
</dbReference>
<dbReference type="SMART" id="SM00490">
    <property type="entry name" value="HELICc"/>
    <property type="match status" value="1"/>
</dbReference>
<dbReference type="PANTHER" id="PTHR45629:SF7">
    <property type="entry name" value="DNA EXCISION REPAIR PROTEIN ERCC-6-RELATED"/>
    <property type="match status" value="1"/>
</dbReference>
<feature type="domain" description="Helicase C-terminal" evidence="3">
    <location>
        <begin position="800"/>
        <end position="986"/>
    </location>
</feature>
<dbReference type="InterPro" id="IPR027417">
    <property type="entry name" value="P-loop_NTPase"/>
</dbReference>
<dbReference type="PROSITE" id="PS51192">
    <property type="entry name" value="HELICASE_ATP_BIND_1"/>
    <property type="match status" value="1"/>
</dbReference>
<dbReference type="GO" id="GO:0005524">
    <property type="term" value="F:ATP binding"/>
    <property type="evidence" value="ECO:0007669"/>
    <property type="project" value="InterPro"/>
</dbReference>
<dbReference type="Pfam" id="PF00176">
    <property type="entry name" value="SNF2-rel_dom"/>
    <property type="match status" value="1"/>
</dbReference>
<dbReference type="KEGG" id="nio:NITINOP_0756"/>
<dbReference type="Pfam" id="PF00271">
    <property type="entry name" value="Helicase_C"/>
    <property type="match status" value="1"/>
</dbReference>
<sequence length="1151" mass="130770">MPVESLLLQEFGPDIHLKAEHDGLWLRYSGSNPHVCLARSDCWPEYQGESACVRTWRTVVEQLVDQELAIPEGQHLRVPYDHLDTIEDQSLTLFSEITKWAPFSVHVRAHSIFGAPDFRYIAQLKLGTRVFTPVRFGCFLLVGEMIYRLPRAVYCLLNAIETFNALPSEHKSTAASLKEFAAIKTLIDESDAEADPLLTTTHVVVPSKVSLDVDFDEDGRISLFPSFDGVPRDAFKKVFFQLSDVDSVYALPSDDGGRVRVVLHGDLQEALKVMHKIRHVGGEEKLAILSNPASRFESVCDLDLIDLSLYGPRVRGIGKYPARVSPYVRKGGRRLFNQEEVFEVGLAYEFADGESQQVQFESRDELLNFAEQVGAAHAAGENFVQFKNASVPVTDSLVRALTSLVKRFDRQNNRQKQESPDTAKLLIYANEEVLEYDEAAQSIPGSLVPELPKSLIRCDRLMPHQVEGIGWLQHLYRHSPIRRGGLLADEMGLGKTLQVLAFVAAHLESAPPTDVGLSSGHGPVLIVAPLMLLPTWEEEMRRYFTNRGEIFEPLLVLHGAKLSQFRCVTNTLREAQAQTSVLDLDRIQAHRVVLTNYETVRNYQYSLARIRWRMVISDEAQEFKDRSTGVSHAVKALYPKFRIALTGTPVENRLSDIWNIMDFVQPGVLLGSYREFVKAYEEPAMAGTLDERLQHLQALRDRLRYRKSDAFLLRREKKLLSGLPVKHPPHILETDLTPEQRLLHLECLARMRNPGTEEHRFALLDRLTKLSQHPFLLDATRRLELQDPLCYLQSSPKLKKVVETLHVIRQQGEKAIIFTRSRPMQDILKLVFEHEFKLAVGVINGSPISGRRYIVKDRTNRIKDFESLPGFNVLILSPDVAGVGLTITAANHVIHYGRWWNPAREAQATDRVYRIGQERDVHVYLPIERDPRGEFRTFDQCLHQLLVTKEQEARDFLIPLPSEENLETELFEHLRQERPQSSGKVRPIRNKEDLQLMTPEMFEALVARLFVQEGLKVVLTPVSGDRGVDVIAVSHRAVTLIECKHSAVGSSLTSEVVDHFVNGVEYYVHNILPASLRNRPRECFLITNTSFDRHLMASARARDIRVVATDDLITKLAQFTITCLDVEEQHSTRQRSMNDVRAALHGLQKML</sequence>
<proteinExistence type="predicted"/>
<dbReference type="GO" id="GO:0016787">
    <property type="term" value="F:hydrolase activity"/>
    <property type="evidence" value="ECO:0007669"/>
    <property type="project" value="UniProtKB-KW"/>
</dbReference>
<keyword evidence="5" id="KW-1185">Reference proteome</keyword>
<dbReference type="PROSITE" id="PS51194">
    <property type="entry name" value="HELICASE_CTER"/>
    <property type="match status" value="1"/>
</dbReference>
<dbReference type="GO" id="GO:0003677">
    <property type="term" value="F:DNA binding"/>
    <property type="evidence" value="ECO:0007669"/>
    <property type="project" value="InterPro"/>
</dbReference>
<organism evidence="4 5">
    <name type="scientific">Candidatus Nitrospira inopinata</name>
    <dbReference type="NCBI Taxonomy" id="1715989"/>
    <lineage>
        <taxon>Bacteria</taxon>
        <taxon>Pseudomonadati</taxon>
        <taxon>Nitrospirota</taxon>
        <taxon>Nitrospiria</taxon>
        <taxon>Nitrospirales</taxon>
        <taxon>Nitrospiraceae</taxon>
        <taxon>Nitrospira</taxon>
    </lineage>
</organism>
<dbReference type="Gene3D" id="3.40.50.10810">
    <property type="entry name" value="Tandem AAA-ATPase domain"/>
    <property type="match status" value="1"/>
</dbReference>
<name>A0A0S4KMR7_9BACT</name>
<evidence type="ECO:0000313" key="4">
    <source>
        <dbReference type="EMBL" id="CUQ65731.1"/>
    </source>
</evidence>
<protein>
    <submittedName>
        <fullName evidence="4">Uncharacterized protein</fullName>
    </submittedName>
</protein>
<dbReference type="InterPro" id="IPR001650">
    <property type="entry name" value="Helicase_C-like"/>
</dbReference>
<dbReference type="Pfam" id="PF04471">
    <property type="entry name" value="Mrr_cat"/>
    <property type="match status" value="1"/>
</dbReference>
<keyword evidence="1" id="KW-0378">Hydrolase</keyword>
<evidence type="ECO:0000256" key="1">
    <source>
        <dbReference type="ARBA" id="ARBA00022801"/>
    </source>
</evidence>